<name>A0ABN4UYY5_9BACT</name>
<protein>
    <recommendedName>
        <fullName evidence="7">Phosphoribosylaminoimidazole-succinocarboxamide synthase</fullName>
        <ecNumber evidence="7">6.3.2.6</ecNumber>
    </recommendedName>
    <alternativeName>
        <fullName evidence="7">SAICAR synthetase</fullName>
    </alternativeName>
</protein>
<dbReference type="Gene3D" id="3.30.200.20">
    <property type="entry name" value="Phosphorylase Kinase, domain 1"/>
    <property type="match status" value="1"/>
</dbReference>
<dbReference type="InterPro" id="IPR028923">
    <property type="entry name" value="SAICAR_synt/ADE2_N"/>
</dbReference>
<dbReference type="SUPFAM" id="SSF56104">
    <property type="entry name" value="SAICAR synthase-like"/>
    <property type="match status" value="1"/>
</dbReference>
<dbReference type="InterPro" id="IPR050089">
    <property type="entry name" value="SAICAR_synthetase"/>
</dbReference>
<evidence type="ECO:0000256" key="2">
    <source>
        <dbReference type="ARBA" id="ARBA00022598"/>
    </source>
</evidence>
<evidence type="ECO:0000313" key="9">
    <source>
        <dbReference type="EMBL" id="APT74181.1"/>
    </source>
</evidence>
<keyword evidence="3 7" id="KW-0547">Nucleotide-binding</keyword>
<evidence type="ECO:0000256" key="4">
    <source>
        <dbReference type="ARBA" id="ARBA00022755"/>
    </source>
</evidence>
<proteinExistence type="inferred from homology"/>
<comment type="similarity">
    <text evidence="7">Belongs to the SAICAR synthetase family.</text>
</comment>
<keyword evidence="10" id="KW-1185">Reference proteome</keyword>
<dbReference type="PANTHER" id="PTHR43599:SF3">
    <property type="entry name" value="SI:DKEY-6E2.2"/>
    <property type="match status" value="1"/>
</dbReference>
<organism evidence="9 10">
    <name type="scientific">Thermosipho melanesiensis</name>
    <dbReference type="NCBI Taxonomy" id="46541"/>
    <lineage>
        <taxon>Bacteria</taxon>
        <taxon>Thermotogati</taxon>
        <taxon>Thermotogota</taxon>
        <taxon>Thermotogae</taxon>
        <taxon>Thermotogales</taxon>
        <taxon>Fervidobacteriaceae</taxon>
        <taxon>Thermosipho</taxon>
    </lineage>
</organism>
<dbReference type="Proteomes" id="UP000185490">
    <property type="component" value="Chromosome"/>
</dbReference>
<dbReference type="EC" id="6.3.2.6" evidence="7"/>
<comment type="pathway">
    <text evidence="1 7">Purine metabolism; IMP biosynthesis via de novo pathway; 5-amino-1-(5-phospho-D-ribosyl)imidazole-4-carboxamide from 5-amino-1-(5-phospho-D-ribosyl)imidazole-4-carboxylate: step 1/2.</text>
</comment>
<dbReference type="PANTHER" id="PTHR43599">
    <property type="entry name" value="MULTIFUNCTIONAL PROTEIN ADE2"/>
    <property type="match status" value="1"/>
</dbReference>
<evidence type="ECO:0000256" key="6">
    <source>
        <dbReference type="ARBA" id="ARBA00048475"/>
    </source>
</evidence>
<evidence type="ECO:0000256" key="3">
    <source>
        <dbReference type="ARBA" id="ARBA00022741"/>
    </source>
</evidence>
<evidence type="ECO:0000259" key="8">
    <source>
        <dbReference type="Pfam" id="PF01259"/>
    </source>
</evidence>
<keyword evidence="5 7" id="KW-0067">ATP-binding</keyword>
<keyword evidence="2 7" id="KW-0436">Ligase</keyword>
<evidence type="ECO:0000256" key="7">
    <source>
        <dbReference type="HAMAP-Rule" id="MF_00137"/>
    </source>
</evidence>
<feature type="domain" description="SAICAR synthetase/ADE2 N-terminal" evidence="8">
    <location>
        <begin position="2"/>
        <end position="220"/>
    </location>
</feature>
<comment type="catalytic activity">
    <reaction evidence="6 7">
        <text>5-amino-1-(5-phospho-D-ribosyl)imidazole-4-carboxylate + L-aspartate + ATP = (2S)-2-[5-amino-1-(5-phospho-beta-D-ribosyl)imidazole-4-carboxamido]succinate + ADP + phosphate + 2 H(+)</text>
        <dbReference type="Rhea" id="RHEA:22628"/>
        <dbReference type="ChEBI" id="CHEBI:15378"/>
        <dbReference type="ChEBI" id="CHEBI:29991"/>
        <dbReference type="ChEBI" id="CHEBI:30616"/>
        <dbReference type="ChEBI" id="CHEBI:43474"/>
        <dbReference type="ChEBI" id="CHEBI:58443"/>
        <dbReference type="ChEBI" id="CHEBI:77657"/>
        <dbReference type="ChEBI" id="CHEBI:456216"/>
        <dbReference type="EC" id="6.3.2.6"/>
    </reaction>
</comment>
<dbReference type="HAMAP" id="MF_00137">
    <property type="entry name" value="SAICAR_synth"/>
    <property type="match status" value="1"/>
</dbReference>
<dbReference type="Pfam" id="PF01259">
    <property type="entry name" value="SAICAR_synt"/>
    <property type="match status" value="1"/>
</dbReference>
<sequence length="228" mass="26219">MEGKTKIVDRFDDYVILNFKDDITAGDGEKHNVLSGKGEICAEITAITMKYLNSRGIYTQFLDFERPNKIKAVSLEMFPLEVVVRLKKAGSFIRRYGGEEGEEFKEPLVEFFIKDDEKHDPMVCKNHLVLFGICSEKQVDEMIDAAKKTASELKKFFGNLGFDLWDMKFEYGVDKDGKICLGDEISPDTLRLRKTAEIFDKDVYRKDLGDPLEKYREVLEACRSLNLL</sequence>
<dbReference type="Gene3D" id="3.30.470.20">
    <property type="entry name" value="ATP-grasp fold, B domain"/>
    <property type="match status" value="1"/>
</dbReference>
<reference evidence="9 10" key="1">
    <citation type="submission" date="2014-02" db="EMBL/GenBank/DDBJ databases">
        <title>Diversity of Thermotogales isolates from hydrothermal vents.</title>
        <authorList>
            <person name="Haverkamp T.H.A."/>
            <person name="Lossouarn J."/>
            <person name="Geslin C."/>
            <person name="Nesbo C.L."/>
        </authorList>
    </citation>
    <scope>NUCLEOTIDE SEQUENCE [LARGE SCALE GENOMIC DNA]</scope>
    <source>
        <strain evidence="9 10">431</strain>
    </source>
</reference>
<dbReference type="EMBL" id="CP007389">
    <property type="protein sequence ID" value="APT74181.1"/>
    <property type="molecule type" value="Genomic_DNA"/>
</dbReference>
<evidence type="ECO:0000256" key="5">
    <source>
        <dbReference type="ARBA" id="ARBA00022840"/>
    </source>
</evidence>
<evidence type="ECO:0000313" key="10">
    <source>
        <dbReference type="Proteomes" id="UP000185490"/>
    </source>
</evidence>
<keyword evidence="4 7" id="KW-0658">Purine biosynthesis</keyword>
<dbReference type="RefSeq" id="WP_012057445.1">
    <property type="nucleotide sequence ID" value="NZ_CP007389.1"/>
</dbReference>
<dbReference type="InterPro" id="IPR018236">
    <property type="entry name" value="SAICAR_synthetase_CS"/>
</dbReference>
<dbReference type="PROSITE" id="PS01057">
    <property type="entry name" value="SAICAR_SYNTHETASE_1"/>
    <property type="match status" value="1"/>
</dbReference>
<evidence type="ECO:0000256" key="1">
    <source>
        <dbReference type="ARBA" id="ARBA00004672"/>
    </source>
</evidence>
<accession>A0ABN4UYY5</accession>
<gene>
    <name evidence="7" type="primary">purC</name>
    <name evidence="9" type="ORF">BW47_06560</name>
</gene>